<dbReference type="AlphaFoldDB" id="A0A5N4E4H7"/>
<proteinExistence type="predicted"/>
<dbReference type="Pfam" id="PF03522">
    <property type="entry name" value="SLC12"/>
    <property type="match status" value="1"/>
</dbReference>
<feature type="transmembrane region" description="Helical" evidence="5">
    <location>
        <begin position="251"/>
        <end position="270"/>
    </location>
</feature>
<dbReference type="Pfam" id="PF00324">
    <property type="entry name" value="AA_permease"/>
    <property type="match status" value="2"/>
</dbReference>
<evidence type="ECO:0000313" key="9">
    <source>
        <dbReference type="Proteomes" id="UP000299084"/>
    </source>
</evidence>
<sequence>MRKDPEVSLITKEHTNIFKLIPSRLQITSASRAIEAETSIFAENFGPHFTKGEGFFSVFAIFFPAATGILAGANISGDLEDPQDAIPKGTMLAIFITTVAYIGVAICVGACVVRDATGSMNDTIISAMNCSGSAACGLGYDFSRCRHEPCQYGLMNNFQALCKDNIYKALQFFAKGYGKNNEPLRGYFLTFVIAMAFILIAELNTIAPIISNFFLASYALINFSCFHASYAKSPGNGQCNSLSFGWRPAYGVYNMWVSLFGAVLCCAVMFVINWWAAVITYVIEFFLYIYVTYKKPDVNWGSSTQALSYVSALDNALGLTTVEDHVKNFRPQCIVLTGGPMTRPALLDITHAFTKNSGLCICCEVFVGPRKLCVKEMNSGMAKKQAWLIKNKIKAFYAAVAADCFRDGVRSLLQASGLGRMKPNTLVIGYKKNWRKAPLTEIENYVGIIHDAFDFEIGVVILNFTVESTVNMTLEKGYLGDISCVPGTVYVTVLGRLRLIRA</sequence>
<evidence type="ECO:0000256" key="1">
    <source>
        <dbReference type="ARBA" id="ARBA00004141"/>
    </source>
</evidence>
<comment type="caution">
    <text evidence="8">The sequence shown here is derived from an EMBL/GenBank/DDBJ whole genome shotgun (WGS) entry which is preliminary data.</text>
</comment>
<dbReference type="GO" id="GO:0055064">
    <property type="term" value="P:chloride ion homeostasis"/>
    <property type="evidence" value="ECO:0007669"/>
    <property type="project" value="TreeGrafter"/>
</dbReference>
<keyword evidence="9" id="KW-1185">Reference proteome</keyword>
<feature type="transmembrane region" description="Helical" evidence="5">
    <location>
        <begin position="93"/>
        <end position="113"/>
    </location>
</feature>
<organism evidence="8 9">
    <name type="scientific">Camelus dromedarius</name>
    <name type="common">Dromedary</name>
    <name type="synonym">Arabian camel</name>
    <dbReference type="NCBI Taxonomy" id="9838"/>
    <lineage>
        <taxon>Eukaryota</taxon>
        <taxon>Metazoa</taxon>
        <taxon>Chordata</taxon>
        <taxon>Craniata</taxon>
        <taxon>Vertebrata</taxon>
        <taxon>Euteleostomi</taxon>
        <taxon>Mammalia</taxon>
        <taxon>Eutheria</taxon>
        <taxon>Laurasiatheria</taxon>
        <taxon>Artiodactyla</taxon>
        <taxon>Tylopoda</taxon>
        <taxon>Camelidae</taxon>
        <taxon>Camelus</taxon>
    </lineage>
</organism>
<dbReference type="GO" id="GO:1990573">
    <property type="term" value="P:potassium ion import across plasma membrane"/>
    <property type="evidence" value="ECO:0007669"/>
    <property type="project" value="TreeGrafter"/>
</dbReference>
<dbReference type="Gene3D" id="1.20.1740.10">
    <property type="entry name" value="Amino acid/polyamine transporter I"/>
    <property type="match status" value="1"/>
</dbReference>
<dbReference type="EMBL" id="JWIN03000006">
    <property type="protein sequence ID" value="KAB1278363.1"/>
    <property type="molecule type" value="Genomic_DNA"/>
</dbReference>
<protein>
    <submittedName>
        <fullName evidence="8">Solute carrier family 12 member 1</fullName>
    </submittedName>
</protein>
<feature type="domain" description="Amino acid permease/ SLC12A" evidence="6">
    <location>
        <begin position="26"/>
        <end position="129"/>
    </location>
</feature>
<gene>
    <name evidence="8" type="ORF">Cadr_000005389</name>
</gene>
<dbReference type="PANTHER" id="PTHR11827:SF93">
    <property type="entry name" value="SOLUTE CARRIER FAMILY 12 MEMBER 1"/>
    <property type="match status" value="1"/>
</dbReference>
<dbReference type="InterPro" id="IPR004841">
    <property type="entry name" value="AA-permease/SLC12A_dom"/>
</dbReference>
<evidence type="ECO:0000256" key="5">
    <source>
        <dbReference type="SAM" id="Phobius"/>
    </source>
</evidence>
<feature type="domain" description="Amino acid permease/ SLC12A" evidence="6">
    <location>
        <begin position="158"/>
        <end position="334"/>
    </location>
</feature>
<feature type="transmembrane region" description="Helical" evidence="5">
    <location>
        <begin position="184"/>
        <end position="203"/>
    </location>
</feature>
<dbReference type="GO" id="GO:0055078">
    <property type="term" value="P:sodium ion homeostasis"/>
    <property type="evidence" value="ECO:0007669"/>
    <property type="project" value="TreeGrafter"/>
</dbReference>
<evidence type="ECO:0000256" key="4">
    <source>
        <dbReference type="ARBA" id="ARBA00023136"/>
    </source>
</evidence>
<dbReference type="GO" id="GO:0055075">
    <property type="term" value="P:potassium ion homeostasis"/>
    <property type="evidence" value="ECO:0007669"/>
    <property type="project" value="TreeGrafter"/>
</dbReference>
<evidence type="ECO:0000313" key="8">
    <source>
        <dbReference type="EMBL" id="KAB1278363.1"/>
    </source>
</evidence>
<evidence type="ECO:0000256" key="2">
    <source>
        <dbReference type="ARBA" id="ARBA00022692"/>
    </source>
</evidence>
<feature type="domain" description="SLC12A transporter C-terminal" evidence="7">
    <location>
        <begin position="343"/>
        <end position="463"/>
    </location>
</feature>
<dbReference type="InterPro" id="IPR018491">
    <property type="entry name" value="SLC12_C"/>
</dbReference>
<comment type="subcellular location">
    <subcellularLocation>
        <location evidence="1">Membrane</location>
        <topology evidence="1">Multi-pass membrane protein</topology>
    </subcellularLocation>
</comment>
<keyword evidence="3 5" id="KW-1133">Transmembrane helix</keyword>
<dbReference type="GO" id="GO:0008511">
    <property type="term" value="F:sodium:potassium:chloride symporter activity"/>
    <property type="evidence" value="ECO:0007669"/>
    <property type="project" value="TreeGrafter"/>
</dbReference>
<keyword evidence="4 5" id="KW-0472">Membrane</keyword>
<keyword evidence="2 5" id="KW-0812">Transmembrane</keyword>
<feature type="transmembrane region" description="Helical" evidence="5">
    <location>
        <begin position="209"/>
        <end position="230"/>
    </location>
</feature>
<accession>A0A5N4E4H7</accession>
<dbReference type="Proteomes" id="UP000299084">
    <property type="component" value="Unassembled WGS sequence"/>
</dbReference>
<evidence type="ECO:0000259" key="7">
    <source>
        <dbReference type="Pfam" id="PF03522"/>
    </source>
</evidence>
<evidence type="ECO:0000259" key="6">
    <source>
        <dbReference type="Pfam" id="PF00324"/>
    </source>
</evidence>
<feature type="transmembrane region" description="Helical" evidence="5">
    <location>
        <begin position="54"/>
        <end position="73"/>
    </location>
</feature>
<dbReference type="GO" id="GO:0006884">
    <property type="term" value="P:cell volume homeostasis"/>
    <property type="evidence" value="ECO:0007669"/>
    <property type="project" value="TreeGrafter"/>
</dbReference>
<dbReference type="PANTHER" id="PTHR11827">
    <property type="entry name" value="SOLUTE CARRIER FAMILY 12, CATION COTRANSPORTERS"/>
    <property type="match status" value="1"/>
</dbReference>
<evidence type="ECO:0000256" key="3">
    <source>
        <dbReference type="ARBA" id="ARBA00022989"/>
    </source>
</evidence>
<reference evidence="8 9" key="1">
    <citation type="journal article" date="2019" name="Mol. Ecol. Resour.">
        <title>Improving Illumina assemblies with Hi-C and long reads: an example with the North African dromedary.</title>
        <authorList>
            <person name="Elbers J.P."/>
            <person name="Rogers M.F."/>
            <person name="Perelman P.L."/>
            <person name="Proskuryakova A.A."/>
            <person name="Serdyukova N.A."/>
            <person name="Johnson W.E."/>
            <person name="Horin P."/>
            <person name="Corander J."/>
            <person name="Murphy D."/>
            <person name="Burger P.A."/>
        </authorList>
    </citation>
    <scope>NUCLEOTIDE SEQUENCE [LARGE SCALE GENOMIC DNA]</scope>
    <source>
        <strain evidence="8">Drom800</strain>
        <tissue evidence="8">Blood</tissue>
    </source>
</reference>
<dbReference type="InterPro" id="IPR004842">
    <property type="entry name" value="SLC12A_fam"/>
</dbReference>
<dbReference type="GO" id="GO:0016324">
    <property type="term" value="C:apical plasma membrane"/>
    <property type="evidence" value="ECO:0007669"/>
    <property type="project" value="TreeGrafter"/>
</dbReference>
<name>A0A5N4E4H7_CAMDR</name>